<evidence type="ECO:0008006" key="3">
    <source>
        <dbReference type="Google" id="ProtNLM"/>
    </source>
</evidence>
<organism evidence="1 2">
    <name type="scientific">Noviherbaspirillum suwonense</name>
    <dbReference type="NCBI Taxonomy" id="1224511"/>
    <lineage>
        <taxon>Bacteria</taxon>
        <taxon>Pseudomonadati</taxon>
        <taxon>Pseudomonadota</taxon>
        <taxon>Betaproteobacteria</taxon>
        <taxon>Burkholderiales</taxon>
        <taxon>Oxalobacteraceae</taxon>
        <taxon>Noviherbaspirillum</taxon>
    </lineage>
</organism>
<sequence>MECAGSNAGMLKLYKQVLTQKKYRKVRKNTTVSILSERRFRVTTEP</sequence>
<evidence type="ECO:0000313" key="1">
    <source>
        <dbReference type="EMBL" id="SMP53693.1"/>
    </source>
</evidence>
<comment type="caution">
    <text evidence="1">The sequence shown here is derived from an EMBL/GenBank/DDBJ whole genome shotgun (WGS) entry which is preliminary data.</text>
</comment>
<accession>A0ABY1PZS0</accession>
<feature type="non-terminal residue" evidence="1">
    <location>
        <position position="46"/>
    </location>
</feature>
<dbReference type="Proteomes" id="UP001158049">
    <property type="component" value="Unassembled WGS sequence"/>
</dbReference>
<keyword evidence="2" id="KW-1185">Reference proteome</keyword>
<dbReference type="EMBL" id="FXUL01000003">
    <property type="protein sequence ID" value="SMP53693.1"/>
    <property type="molecule type" value="Genomic_DNA"/>
</dbReference>
<proteinExistence type="predicted"/>
<name>A0ABY1PZS0_9BURK</name>
<protein>
    <recommendedName>
        <fullName evidence="3">Transposase</fullName>
    </recommendedName>
</protein>
<gene>
    <name evidence="1" type="ORF">SAMN06295970_103308</name>
</gene>
<reference evidence="1 2" key="1">
    <citation type="submission" date="2017-05" db="EMBL/GenBank/DDBJ databases">
        <authorList>
            <person name="Varghese N."/>
            <person name="Submissions S."/>
        </authorList>
    </citation>
    <scope>NUCLEOTIDE SEQUENCE [LARGE SCALE GENOMIC DNA]</scope>
    <source>
        <strain evidence="1 2">DSM 26001</strain>
    </source>
</reference>
<evidence type="ECO:0000313" key="2">
    <source>
        <dbReference type="Proteomes" id="UP001158049"/>
    </source>
</evidence>